<evidence type="ECO:0008006" key="4">
    <source>
        <dbReference type="Google" id="ProtNLM"/>
    </source>
</evidence>
<proteinExistence type="predicted"/>
<dbReference type="PIRSF" id="PIRSF004377">
    <property type="entry name" value="Phage_prohead_core"/>
    <property type="match status" value="1"/>
</dbReference>
<evidence type="ECO:0000313" key="2">
    <source>
        <dbReference type="EMBL" id="ARB05967.1"/>
    </source>
</evidence>
<dbReference type="InterPro" id="IPR016415">
    <property type="entry name" value="Phage_T4_Gp68"/>
</dbReference>
<keyword evidence="3" id="KW-1185">Reference proteome</keyword>
<dbReference type="Proteomes" id="UP000222840">
    <property type="component" value="Segment"/>
</dbReference>
<evidence type="ECO:0000256" key="1">
    <source>
        <dbReference type="SAM" id="MobiDB-lite"/>
    </source>
</evidence>
<name>A0A1V0DXT7_9CAUD</name>
<organism evidence="2 3">
    <name type="scientific">Yersinia phage fHe-Yen9-01</name>
    <dbReference type="NCBI Taxonomy" id="1965363"/>
    <lineage>
        <taxon>Viruses</taxon>
        <taxon>Duplodnaviria</taxon>
        <taxon>Heunggongvirae</taxon>
        <taxon>Uroviricota</taxon>
        <taxon>Caudoviricetes</taxon>
        <taxon>Pantevenvirales</taxon>
        <taxon>Straboviridae</taxon>
        <taxon>Tevenvirinae</taxon>
        <taxon>Tegunavirus</taxon>
        <taxon>Tegunavirus fheyen901</taxon>
    </lineage>
</organism>
<feature type="region of interest" description="Disordered" evidence="1">
    <location>
        <begin position="77"/>
        <end position="140"/>
    </location>
</feature>
<sequence length="140" mass="15936">MLIISDNHELVYENVQALIPEAQNRINFLAAFSKDEIFAIAENMVDKTPDLAIAIASLNEEMELNEFIVKHVSSRGEVTKTHDRKTRSRRAFQTTGLSKAKRRAIARKVVRSKKSNPSATVRGSRKRKRAMKRRKIMGLS</sequence>
<feature type="compositionally biased region" description="Basic residues" evidence="1">
    <location>
        <begin position="123"/>
        <end position="140"/>
    </location>
</feature>
<reference evidence="2 3" key="1">
    <citation type="submission" date="2017-02" db="EMBL/GenBank/DDBJ databases">
        <title>Characterization and complete genome sequence of Yersinia bacteriophage, fHe-Yen9-01.</title>
        <authorList>
            <person name="Jun J.W."/>
            <person name="Wicklund A."/>
            <person name="Skurnik M."/>
        </authorList>
    </citation>
    <scope>NUCLEOTIDE SEQUENCE [LARGE SCALE GENOMIC DNA]</scope>
</reference>
<protein>
    <recommendedName>
        <fullName evidence="4">Capsid and scaffold protein</fullName>
    </recommendedName>
</protein>
<feature type="compositionally biased region" description="Basic residues" evidence="1">
    <location>
        <begin position="99"/>
        <end position="114"/>
    </location>
</feature>
<evidence type="ECO:0000313" key="3">
    <source>
        <dbReference type="Proteomes" id="UP000222840"/>
    </source>
</evidence>
<accession>A0A1V0DXT7</accession>
<dbReference type="EMBL" id="KY593455">
    <property type="protein sequence ID" value="ARB05967.1"/>
    <property type="molecule type" value="Genomic_DNA"/>
</dbReference>
<gene>
    <name evidence="2" type="ORF">fHeYen901_194</name>
</gene>